<evidence type="ECO:0000256" key="3">
    <source>
        <dbReference type="ARBA" id="ARBA00022679"/>
    </source>
</evidence>
<dbReference type="GO" id="GO:0003989">
    <property type="term" value="F:acetyl-CoA carboxylase activity"/>
    <property type="evidence" value="ECO:0007669"/>
    <property type="project" value="InterPro"/>
</dbReference>
<dbReference type="GO" id="GO:0005524">
    <property type="term" value="F:ATP binding"/>
    <property type="evidence" value="ECO:0007669"/>
    <property type="project" value="UniProtKB-KW"/>
</dbReference>
<keyword evidence="9 13" id="KW-0067">ATP-binding</keyword>
<keyword evidence="3 13" id="KW-0808">Transferase</keyword>
<evidence type="ECO:0000256" key="1">
    <source>
        <dbReference type="ARBA" id="ARBA00004496"/>
    </source>
</evidence>
<keyword evidence="8 13" id="KW-0862">Zinc</keyword>
<proteinExistence type="inferred from homology"/>
<evidence type="ECO:0000313" key="15">
    <source>
        <dbReference type="EMBL" id="KKK38341.1"/>
    </source>
</evidence>
<comment type="cofactor">
    <cofactor evidence="13">
        <name>Zn(2+)</name>
        <dbReference type="ChEBI" id="CHEBI:29105"/>
    </cofactor>
    <text evidence="13">Binds 1 zinc ion per subunit.</text>
</comment>
<evidence type="ECO:0000256" key="12">
    <source>
        <dbReference type="ARBA" id="ARBA00025280"/>
    </source>
</evidence>
<dbReference type="InterPro" id="IPR029045">
    <property type="entry name" value="ClpP/crotonase-like_dom_sf"/>
</dbReference>
<keyword evidence="4 13" id="KW-0479">Metal-binding</keyword>
<comment type="subunit">
    <text evidence="13">Acetyl-CoA carboxylase is a heterohexamer composed of biotin carboxyl carrier protein (AccB), biotin carboxylase (AccC) and two subunits each of ACCase subunit alpha (AccA) and ACCase subunit beta (AccD).</text>
</comment>
<dbReference type="Pfam" id="PF01039">
    <property type="entry name" value="Carboxyl_trans"/>
    <property type="match status" value="1"/>
</dbReference>
<evidence type="ECO:0000256" key="7">
    <source>
        <dbReference type="ARBA" id="ARBA00022832"/>
    </source>
</evidence>
<dbReference type="HAMAP" id="MF_01395">
    <property type="entry name" value="AcetylCoA_CT_beta"/>
    <property type="match status" value="1"/>
</dbReference>
<dbReference type="NCBIfam" id="TIGR00515">
    <property type="entry name" value="accD"/>
    <property type="match status" value="1"/>
</dbReference>
<dbReference type="GO" id="GO:2001295">
    <property type="term" value="P:malonyl-CoA biosynthetic process"/>
    <property type="evidence" value="ECO:0007669"/>
    <property type="project" value="UniProtKB-UniRule"/>
</dbReference>
<keyword evidence="13" id="KW-0963">Cytoplasm</keyword>
<dbReference type="AlphaFoldDB" id="A0A0M2SXC3"/>
<keyword evidence="2 13" id="KW-0444">Lipid biosynthesis</keyword>
<reference evidence="15 16" key="1">
    <citation type="submission" date="2015-04" db="EMBL/GenBank/DDBJ databases">
        <title>Taxonomic description and genome sequence of Bacillus campisalis sp. nov., a novel member of the genus Bacillus isolated from solar saltern.</title>
        <authorList>
            <person name="Mathan Kumar R."/>
            <person name="Kaur G."/>
            <person name="Kumar A."/>
            <person name="Singh N.K."/>
            <person name="Kaur N."/>
            <person name="Kumar N."/>
            <person name="Mayilraj S."/>
        </authorList>
    </citation>
    <scope>NUCLEOTIDE SEQUENCE [LARGE SCALE GENOMIC DNA]</scope>
    <source>
        <strain evidence="15 16">SA2-6</strain>
    </source>
</reference>
<feature type="zinc finger region" description="C4-type" evidence="13">
    <location>
        <begin position="34"/>
        <end position="56"/>
    </location>
</feature>
<feature type="binding site" evidence="13">
    <location>
        <position position="56"/>
    </location>
    <ligand>
        <name>Zn(2+)</name>
        <dbReference type="ChEBI" id="CHEBI:29105"/>
    </ligand>
</feature>
<comment type="caution">
    <text evidence="15">The sequence shown here is derived from an EMBL/GenBank/DDBJ whole genome shotgun (WGS) entry which is preliminary data.</text>
</comment>
<keyword evidence="5 13" id="KW-0547">Nucleotide-binding</keyword>
<evidence type="ECO:0000256" key="2">
    <source>
        <dbReference type="ARBA" id="ARBA00022516"/>
    </source>
</evidence>
<dbReference type="PATRIC" id="fig|1408103.3.peg.2051"/>
<feature type="binding site" evidence="13">
    <location>
        <position position="53"/>
    </location>
    <ligand>
        <name>Zn(2+)</name>
        <dbReference type="ChEBI" id="CHEBI:29105"/>
    </ligand>
</feature>
<evidence type="ECO:0000256" key="10">
    <source>
        <dbReference type="ARBA" id="ARBA00023098"/>
    </source>
</evidence>
<comment type="similarity">
    <text evidence="13">Belongs to the AccD/PCCB family.</text>
</comment>
<evidence type="ECO:0000313" key="16">
    <source>
        <dbReference type="Proteomes" id="UP000034166"/>
    </source>
</evidence>
<organism evidence="15 16">
    <name type="scientific">Mesobacillus campisalis</name>
    <dbReference type="NCBI Taxonomy" id="1408103"/>
    <lineage>
        <taxon>Bacteria</taxon>
        <taxon>Bacillati</taxon>
        <taxon>Bacillota</taxon>
        <taxon>Bacilli</taxon>
        <taxon>Bacillales</taxon>
        <taxon>Bacillaceae</taxon>
        <taxon>Mesobacillus</taxon>
    </lineage>
</organism>
<dbReference type="PROSITE" id="PS50980">
    <property type="entry name" value="COA_CT_NTER"/>
    <property type="match status" value="1"/>
</dbReference>
<sequence>MLKDLFTKTKKKKYATIPSESAKQDVPEGIMTKCPNCKKIMYTKELVKNLKVCFHCDYHHQMNSRERIASFVDGGTFAEIDSNMKSDNPLGFPGYEEKLEQDRLKTGLNEAIVTGKAKVMGMDTVIAIMDASFRMGSMGSVVGEKITLAIEMADKLRVPFIIFTASGGARMQEGVLSLMQMAKTSVALKRFSDNGGLIISIMTHPTTGGVSASFASLGDYNLAEPGALIGFAGRRIIEQTIREELPEDFQTSEFLLKHGQLDAVVSRLDLREKVGAILEIHAPGGELNWQEL</sequence>
<dbReference type="Pfam" id="PF17848">
    <property type="entry name" value="Zn_ribbon_ACC"/>
    <property type="match status" value="1"/>
</dbReference>
<keyword evidence="16" id="KW-1185">Reference proteome</keyword>
<keyword evidence="6 13" id="KW-0863">Zinc-finger</keyword>
<feature type="binding site" evidence="13">
    <location>
        <position position="37"/>
    </location>
    <ligand>
        <name>Zn(2+)</name>
        <dbReference type="ChEBI" id="CHEBI:29105"/>
    </ligand>
</feature>
<comment type="catalytic activity">
    <reaction evidence="13">
        <text>N(6)-carboxybiotinyl-L-lysyl-[protein] + acetyl-CoA = N(6)-biotinyl-L-lysyl-[protein] + malonyl-CoA</text>
        <dbReference type="Rhea" id="RHEA:54728"/>
        <dbReference type="Rhea" id="RHEA-COMP:10505"/>
        <dbReference type="Rhea" id="RHEA-COMP:10506"/>
        <dbReference type="ChEBI" id="CHEBI:57288"/>
        <dbReference type="ChEBI" id="CHEBI:57384"/>
        <dbReference type="ChEBI" id="CHEBI:83144"/>
        <dbReference type="ChEBI" id="CHEBI:83145"/>
        <dbReference type="EC" id="2.1.3.15"/>
    </reaction>
</comment>
<dbReference type="GO" id="GO:0009317">
    <property type="term" value="C:acetyl-CoA carboxylase complex"/>
    <property type="evidence" value="ECO:0007669"/>
    <property type="project" value="InterPro"/>
</dbReference>
<evidence type="ECO:0000256" key="11">
    <source>
        <dbReference type="ARBA" id="ARBA00023160"/>
    </source>
</evidence>
<dbReference type="EC" id="2.1.3.15" evidence="13"/>
<evidence type="ECO:0000256" key="13">
    <source>
        <dbReference type="HAMAP-Rule" id="MF_01395"/>
    </source>
</evidence>
<keyword evidence="7 13" id="KW-0276">Fatty acid metabolism</keyword>
<keyword evidence="11 13" id="KW-0275">Fatty acid biosynthesis</keyword>
<dbReference type="PANTHER" id="PTHR42995">
    <property type="entry name" value="ACETYL-COENZYME A CARBOXYLASE CARBOXYL TRANSFERASE SUBUNIT BETA, CHLOROPLASTIC"/>
    <property type="match status" value="1"/>
</dbReference>
<dbReference type="InterPro" id="IPR011762">
    <property type="entry name" value="COA_CT_N"/>
</dbReference>
<evidence type="ECO:0000256" key="4">
    <source>
        <dbReference type="ARBA" id="ARBA00022723"/>
    </source>
</evidence>
<evidence type="ECO:0000256" key="5">
    <source>
        <dbReference type="ARBA" id="ARBA00022741"/>
    </source>
</evidence>
<dbReference type="SUPFAM" id="SSF52096">
    <property type="entry name" value="ClpP/crotonase"/>
    <property type="match status" value="1"/>
</dbReference>
<evidence type="ECO:0000259" key="14">
    <source>
        <dbReference type="PROSITE" id="PS50980"/>
    </source>
</evidence>
<evidence type="ECO:0000256" key="9">
    <source>
        <dbReference type="ARBA" id="ARBA00022840"/>
    </source>
</evidence>
<dbReference type="InterPro" id="IPR041010">
    <property type="entry name" value="Znf-ACC"/>
</dbReference>
<dbReference type="UniPathway" id="UPA00655">
    <property type="reaction ID" value="UER00711"/>
</dbReference>
<name>A0A0M2SXC3_9BACI</name>
<dbReference type="GO" id="GO:0006633">
    <property type="term" value="P:fatty acid biosynthetic process"/>
    <property type="evidence" value="ECO:0007669"/>
    <property type="project" value="UniProtKB-KW"/>
</dbReference>
<dbReference type="RefSeq" id="WP_046523446.1">
    <property type="nucleotide sequence ID" value="NZ_LAYY01000008.1"/>
</dbReference>
<evidence type="ECO:0000256" key="8">
    <source>
        <dbReference type="ARBA" id="ARBA00022833"/>
    </source>
</evidence>
<comment type="function">
    <text evidence="12 13">Component of the acetyl coenzyme A carboxylase (ACC) complex. Biotin carboxylase (BC) catalyzes the carboxylation of biotin on its carrier protein (BCCP) and then the CO(2) group is transferred by the transcarboxylase to acetyl-CoA to form malonyl-CoA.</text>
</comment>
<keyword evidence="10 13" id="KW-0443">Lipid metabolism</keyword>
<protein>
    <recommendedName>
        <fullName evidence="13">Acetyl-coenzyme A carboxylase carboxyl transferase subunit beta</fullName>
        <shortName evidence="13">ACCase subunit beta</shortName>
        <shortName evidence="13">Acetyl-CoA carboxylase carboxyltransferase subunit beta</shortName>
        <ecNumber evidence="13">2.1.3.15</ecNumber>
    </recommendedName>
</protein>
<evidence type="ECO:0000256" key="6">
    <source>
        <dbReference type="ARBA" id="ARBA00022771"/>
    </source>
</evidence>
<comment type="pathway">
    <text evidence="13">Lipid metabolism; malonyl-CoA biosynthesis; malonyl-CoA from acetyl-CoA: step 1/1.</text>
</comment>
<dbReference type="GO" id="GO:0008270">
    <property type="term" value="F:zinc ion binding"/>
    <property type="evidence" value="ECO:0007669"/>
    <property type="project" value="UniProtKB-UniRule"/>
</dbReference>
<feature type="binding site" evidence="13">
    <location>
        <position position="34"/>
    </location>
    <ligand>
        <name>Zn(2+)</name>
        <dbReference type="ChEBI" id="CHEBI:29105"/>
    </ligand>
</feature>
<dbReference type="Proteomes" id="UP000034166">
    <property type="component" value="Unassembled WGS sequence"/>
</dbReference>
<feature type="domain" description="CoA carboxyltransferase N-terminal" evidence="14">
    <location>
        <begin position="30"/>
        <end position="292"/>
    </location>
</feature>
<dbReference type="PRINTS" id="PR01070">
    <property type="entry name" value="ACCCTRFRASEB"/>
</dbReference>
<dbReference type="PANTHER" id="PTHR42995:SF5">
    <property type="entry name" value="ACETYL-COENZYME A CARBOXYLASE CARBOXYL TRANSFERASE SUBUNIT BETA, CHLOROPLASTIC"/>
    <property type="match status" value="1"/>
</dbReference>
<dbReference type="InterPro" id="IPR000438">
    <property type="entry name" value="Acetyl_CoA_COase_Trfase_b_su"/>
</dbReference>
<dbReference type="EMBL" id="LAYY01000008">
    <property type="protein sequence ID" value="KKK38341.1"/>
    <property type="molecule type" value="Genomic_DNA"/>
</dbReference>
<dbReference type="Gene3D" id="3.90.226.10">
    <property type="entry name" value="2-enoyl-CoA Hydratase, Chain A, domain 1"/>
    <property type="match status" value="1"/>
</dbReference>
<gene>
    <name evidence="13" type="primary">accD</name>
    <name evidence="15" type="ORF">WQ57_09125</name>
</gene>
<dbReference type="GO" id="GO:0016743">
    <property type="term" value="F:carboxyl- or carbamoyltransferase activity"/>
    <property type="evidence" value="ECO:0007669"/>
    <property type="project" value="UniProtKB-UniRule"/>
</dbReference>
<comment type="subcellular location">
    <subcellularLocation>
        <location evidence="1 13">Cytoplasm</location>
    </subcellularLocation>
</comment>
<accession>A0A0M2SXC3</accession>
<dbReference type="InterPro" id="IPR034733">
    <property type="entry name" value="AcCoA_carboxyl_beta"/>
</dbReference>
<dbReference type="OrthoDB" id="9772975at2"/>